<evidence type="ECO:0000313" key="4">
    <source>
        <dbReference type="EMBL" id="KAI1872420.1"/>
    </source>
</evidence>
<evidence type="ECO:0000256" key="2">
    <source>
        <dbReference type="ARBA" id="ARBA00023253"/>
    </source>
</evidence>
<evidence type="ECO:0000256" key="3">
    <source>
        <dbReference type="ARBA" id="ARBA00023277"/>
    </source>
</evidence>
<dbReference type="Proteomes" id="UP000829685">
    <property type="component" value="Unassembled WGS sequence"/>
</dbReference>
<protein>
    <recommendedName>
        <fullName evidence="6">Alternative oxidase</fullName>
    </recommendedName>
</protein>
<evidence type="ECO:0000256" key="1">
    <source>
        <dbReference type="ARBA" id="ARBA00022679"/>
    </source>
</evidence>
<sequence length="447" mass="50709">MIDSSRAFGLLKLLAALAVFGWSLSFLGYSADYEQVLRQFKGEKALFVEDYLSNEFGGMFDGSAMSAHCASRNWTKGLLFHCEPPAGGIGQVRNAQLNCIRFAMEAGAELIVPEIIRRSDVDISVIIPQSKGTSRGSPLDYYFDKEYFNWTMSTACPQMKLHWSINDFWNVPMGNPIVMSINELGLTLVNGTIIENPKQFSTSFDSFFETRTNPKTRTWPFRVIVSQNPYAWPTAYDPPAFVRSFGRLLRYRVDARQLAASAMHTLHRQWIKPQSNLKAKAAGHHGYVGVHLRTEKDVQGTHYPQYEVQAAYYLEYIVRSPFRIAYLASGTTAEHIRAFTTRAQEFNITVLTKKDLLDPEELQYLKGLSWDQQAIVDFDMMLRANLMAGISESNFAWTVALKRAASGGAIGGYQPVPREEYIRWQDDFSTLYGHPGSQLEMQYSIWP</sequence>
<organism evidence="4 5">
    <name type="scientific">Neoarthrinium moseri</name>
    <dbReference type="NCBI Taxonomy" id="1658444"/>
    <lineage>
        <taxon>Eukaryota</taxon>
        <taxon>Fungi</taxon>
        <taxon>Dikarya</taxon>
        <taxon>Ascomycota</taxon>
        <taxon>Pezizomycotina</taxon>
        <taxon>Sordariomycetes</taxon>
        <taxon>Xylariomycetidae</taxon>
        <taxon>Amphisphaeriales</taxon>
        <taxon>Apiosporaceae</taxon>
        <taxon>Neoarthrinium</taxon>
    </lineage>
</organism>
<dbReference type="GO" id="GO:0006004">
    <property type="term" value="P:fucose metabolic process"/>
    <property type="evidence" value="ECO:0007669"/>
    <property type="project" value="UniProtKB-KW"/>
</dbReference>
<evidence type="ECO:0008006" key="6">
    <source>
        <dbReference type="Google" id="ProtNLM"/>
    </source>
</evidence>
<evidence type="ECO:0000313" key="5">
    <source>
        <dbReference type="Proteomes" id="UP000829685"/>
    </source>
</evidence>
<accession>A0A9Q0AR68</accession>
<proteinExistence type="predicted"/>
<comment type="caution">
    <text evidence="4">The sequence shown here is derived from an EMBL/GenBank/DDBJ whole genome shotgun (WGS) entry which is preliminary data.</text>
</comment>
<keyword evidence="2" id="KW-0294">Fucose metabolism</keyword>
<dbReference type="CDD" id="cd11296">
    <property type="entry name" value="O-FucT_like"/>
    <property type="match status" value="1"/>
</dbReference>
<keyword evidence="1" id="KW-0808">Transferase</keyword>
<gene>
    <name evidence="4" type="ORF">JX265_005300</name>
</gene>
<dbReference type="Gene3D" id="3.40.50.11350">
    <property type="match status" value="1"/>
</dbReference>
<dbReference type="AlphaFoldDB" id="A0A9Q0AR68"/>
<dbReference type="EMBL" id="JAFIMR010000011">
    <property type="protein sequence ID" value="KAI1872420.1"/>
    <property type="molecule type" value="Genomic_DNA"/>
</dbReference>
<dbReference type="Pfam" id="PF10250">
    <property type="entry name" value="O-FucT"/>
    <property type="match status" value="1"/>
</dbReference>
<dbReference type="GO" id="GO:0016740">
    <property type="term" value="F:transferase activity"/>
    <property type="evidence" value="ECO:0007669"/>
    <property type="project" value="UniProtKB-KW"/>
</dbReference>
<dbReference type="InterPro" id="IPR019378">
    <property type="entry name" value="GDP-Fuc_O-FucTrfase"/>
</dbReference>
<keyword evidence="3" id="KW-0119">Carbohydrate metabolism</keyword>
<name>A0A9Q0AR68_9PEZI</name>
<reference evidence="4" key="1">
    <citation type="submission" date="2021-03" db="EMBL/GenBank/DDBJ databases">
        <title>Revisited historic fungal species revealed as producer of novel bioactive compounds through whole genome sequencing and comparative genomics.</title>
        <authorList>
            <person name="Vignolle G.A."/>
            <person name="Hochenegger N."/>
            <person name="Mach R.L."/>
            <person name="Mach-Aigner A.R."/>
            <person name="Javad Rahimi M."/>
            <person name="Salim K.A."/>
            <person name="Chan C.M."/>
            <person name="Lim L.B.L."/>
            <person name="Cai F."/>
            <person name="Druzhinina I.S."/>
            <person name="U'Ren J.M."/>
            <person name="Derntl C."/>
        </authorList>
    </citation>
    <scope>NUCLEOTIDE SEQUENCE</scope>
    <source>
        <strain evidence="4">TUCIM 5799</strain>
    </source>
</reference>
<keyword evidence="5" id="KW-1185">Reference proteome</keyword>